<proteinExistence type="predicted"/>
<evidence type="ECO:0000313" key="2">
    <source>
        <dbReference type="EMBL" id="MBW0500294.1"/>
    </source>
</evidence>
<feature type="region of interest" description="Disordered" evidence="1">
    <location>
        <begin position="113"/>
        <end position="147"/>
    </location>
</feature>
<evidence type="ECO:0000313" key="3">
    <source>
        <dbReference type="Proteomes" id="UP000765509"/>
    </source>
</evidence>
<dbReference type="EMBL" id="AVOT02015740">
    <property type="protein sequence ID" value="MBW0500294.1"/>
    <property type="molecule type" value="Genomic_DNA"/>
</dbReference>
<feature type="region of interest" description="Disordered" evidence="1">
    <location>
        <begin position="175"/>
        <end position="210"/>
    </location>
</feature>
<organism evidence="2 3">
    <name type="scientific">Austropuccinia psidii MF-1</name>
    <dbReference type="NCBI Taxonomy" id="1389203"/>
    <lineage>
        <taxon>Eukaryota</taxon>
        <taxon>Fungi</taxon>
        <taxon>Dikarya</taxon>
        <taxon>Basidiomycota</taxon>
        <taxon>Pucciniomycotina</taxon>
        <taxon>Pucciniomycetes</taxon>
        <taxon>Pucciniales</taxon>
        <taxon>Sphaerophragmiaceae</taxon>
        <taxon>Austropuccinia</taxon>
    </lineage>
</organism>
<sequence>MLICCPTLPTTWPEEFATKTLLEDSFVVNDYESIPKREWMPGPKTGRHELLWTISPVPSSIDLCTPPPRPPSDGHFTPQLEQSDYPADEGWRCGEDIQAWANCHHVLSPMGFKRQKQNQPNPLQQDSPVPSLPCGQPPQKPTAGLSGMQWSEDLYHGKQPKFHLISTLDSIDLTLPPFGEPFQPKEPPIPGPSPSSEPHEDVLTREPEPEVAPTQCMEEPFGKPQIYFFYSSQLFLTFPLTISSLPHTTPLCDHHQQYTCRIHLPLMFPLHPLLPWWRSLTLPPRTQLPPPLTPTLRLARNSLICDRH</sequence>
<keyword evidence="3" id="KW-1185">Reference proteome</keyword>
<dbReference type="Proteomes" id="UP000765509">
    <property type="component" value="Unassembled WGS sequence"/>
</dbReference>
<protein>
    <submittedName>
        <fullName evidence="2">Uncharacterized protein</fullName>
    </submittedName>
</protein>
<reference evidence="2" key="1">
    <citation type="submission" date="2021-03" db="EMBL/GenBank/DDBJ databases">
        <title>Draft genome sequence of rust myrtle Austropuccinia psidii MF-1, a brazilian biotype.</title>
        <authorList>
            <person name="Quecine M.C."/>
            <person name="Pachon D.M.R."/>
            <person name="Bonatelli M.L."/>
            <person name="Correr F.H."/>
            <person name="Franceschini L.M."/>
            <person name="Leite T.F."/>
            <person name="Margarido G.R.A."/>
            <person name="Almeida C.A."/>
            <person name="Ferrarezi J.A."/>
            <person name="Labate C.A."/>
        </authorList>
    </citation>
    <scope>NUCLEOTIDE SEQUENCE</scope>
    <source>
        <strain evidence="2">MF-1</strain>
    </source>
</reference>
<feature type="compositionally biased region" description="Pro residues" evidence="1">
    <location>
        <begin position="184"/>
        <end position="195"/>
    </location>
</feature>
<accession>A0A9Q3DBK5</accession>
<name>A0A9Q3DBK5_9BASI</name>
<gene>
    <name evidence="2" type="ORF">O181_040009</name>
</gene>
<comment type="caution">
    <text evidence="2">The sequence shown here is derived from an EMBL/GenBank/DDBJ whole genome shotgun (WGS) entry which is preliminary data.</text>
</comment>
<feature type="compositionally biased region" description="Polar residues" evidence="1">
    <location>
        <begin position="117"/>
        <end position="128"/>
    </location>
</feature>
<evidence type="ECO:0000256" key="1">
    <source>
        <dbReference type="SAM" id="MobiDB-lite"/>
    </source>
</evidence>
<feature type="compositionally biased region" description="Basic and acidic residues" evidence="1">
    <location>
        <begin position="197"/>
        <end position="208"/>
    </location>
</feature>
<dbReference type="AlphaFoldDB" id="A0A9Q3DBK5"/>